<dbReference type="Proteomes" id="UP000299102">
    <property type="component" value="Unassembled WGS sequence"/>
</dbReference>
<accession>A0A4C1Y9J5</accession>
<sequence length="133" mass="15458">MIREYPTNTYERELERELGIGSTATQTIIRDHLSLRKLYSRRAPHKLTDEQKDRRQNREKNREPAPFGVETENRVMDVSSVRPELESKRVTVTKSTGIKIKSRNEININDKIDNIKDKGIHSVSMRAKPQAKS</sequence>
<keyword evidence="3" id="KW-1185">Reference proteome</keyword>
<evidence type="ECO:0000313" key="3">
    <source>
        <dbReference type="Proteomes" id="UP000299102"/>
    </source>
</evidence>
<comment type="caution">
    <text evidence="2">The sequence shown here is derived from an EMBL/GenBank/DDBJ whole genome shotgun (WGS) entry which is preliminary data.</text>
</comment>
<proteinExistence type="predicted"/>
<protein>
    <submittedName>
        <fullName evidence="2">Uncharacterized protein</fullName>
    </submittedName>
</protein>
<reference evidence="2 3" key="1">
    <citation type="journal article" date="2019" name="Commun. Biol.">
        <title>The bagworm genome reveals a unique fibroin gene that provides high tensile strength.</title>
        <authorList>
            <person name="Kono N."/>
            <person name="Nakamura H."/>
            <person name="Ohtoshi R."/>
            <person name="Tomita M."/>
            <person name="Numata K."/>
            <person name="Arakawa K."/>
        </authorList>
    </citation>
    <scope>NUCLEOTIDE SEQUENCE [LARGE SCALE GENOMIC DNA]</scope>
</reference>
<dbReference type="EMBL" id="BGZK01001151">
    <property type="protein sequence ID" value="GBP72608.1"/>
    <property type="molecule type" value="Genomic_DNA"/>
</dbReference>
<feature type="compositionally biased region" description="Basic and acidic residues" evidence="1">
    <location>
        <begin position="46"/>
        <end position="63"/>
    </location>
</feature>
<evidence type="ECO:0000256" key="1">
    <source>
        <dbReference type="SAM" id="MobiDB-lite"/>
    </source>
</evidence>
<organism evidence="2 3">
    <name type="scientific">Eumeta variegata</name>
    <name type="common">Bagworm moth</name>
    <name type="synonym">Eumeta japonica</name>
    <dbReference type="NCBI Taxonomy" id="151549"/>
    <lineage>
        <taxon>Eukaryota</taxon>
        <taxon>Metazoa</taxon>
        <taxon>Ecdysozoa</taxon>
        <taxon>Arthropoda</taxon>
        <taxon>Hexapoda</taxon>
        <taxon>Insecta</taxon>
        <taxon>Pterygota</taxon>
        <taxon>Neoptera</taxon>
        <taxon>Endopterygota</taxon>
        <taxon>Lepidoptera</taxon>
        <taxon>Glossata</taxon>
        <taxon>Ditrysia</taxon>
        <taxon>Tineoidea</taxon>
        <taxon>Psychidae</taxon>
        <taxon>Oiketicinae</taxon>
        <taxon>Eumeta</taxon>
    </lineage>
</organism>
<gene>
    <name evidence="2" type="ORF">EVAR_50910_1</name>
</gene>
<dbReference type="AlphaFoldDB" id="A0A4C1Y9J5"/>
<feature type="region of interest" description="Disordered" evidence="1">
    <location>
        <begin position="39"/>
        <end position="73"/>
    </location>
</feature>
<evidence type="ECO:0000313" key="2">
    <source>
        <dbReference type="EMBL" id="GBP72608.1"/>
    </source>
</evidence>
<name>A0A4C1Y9J5_EUMVA</name>